<dbReference type="InterPro" id="IPR011990">
    <property type="entry name" value="TPR-like_helical_dom_sf"/>
</dbReference>
<dbReference type="OrthoDB" id="5694214at2"/>
<evidence type="ECO:0000256" key="2">
    <source>
        <dbReference type="ARBA" id="ARBA00006275"/>
    </source>
</evidence>
<gene>
    <name evidence="8" type="ORF">FO440_23720</name>
</gene>
<dbReference type="Pfam" id="PF14322">
    <property type="entry name" value="SusD-like_3"/>
    <property type="match status" value="1"/>
</dbReference>
<evidence type="ECO:0000256" key="1">
    <source>
        <dbReference type="ARBA" id="ARBA00004442"/>
    </source>
</evidence>
<keyword evidence="5" id="KW-0998">Cell outer membrane</keyword>
<evidence type="ECO:0000259" key="6">
    <source>
        <dbReference type="Pfam" id="PF07980"/>
    </source>
</evidence>
<reference evidence="8 9" key="1">
    <citation type="submission" date="2019-07" db="EMBL/GenBank/DDBJ databases">
        <authorList>
            <person name="Huq M.A."/>
        </authorList>
    </citation>
    <scope>NUCLEOTIDE SEQUENCE [LARGE SCALE GENOMIC DNA]</scope>
    <source>
        <strain evidence="8 9">MAH-19</strain>
    </source>
</reference>
<evidence type="ECO:0000256" key="4">
    <source>
        <dbReference type="ARBA" id="ARBA00023136"/>
    </source>
</evidence>
<evidence type="ECO:0000313" key="9">
    <source>
        <dbReference type="Proteomes" id="UP000318733"/>
    </source>
</evidence>
<dbReference type="InterPro" id="IPR012944">
    <property type="entry name" value="SusD_RagB_dom"/>
</dbReference>
<feature type="domain" description="SusD-like N-terminal" evidence="7">
    <location>
        <begin position="85"/>
        <end position="219"/>
    </location>
</feature>
<dbReference type="InterPro" id="IPR033985">
    <property type="entry name" value="SusD-like_N"/>
</dbReference>
<dbReference type="Proteomes" id="UP000318733">
    <property type="component" value="Unassembled WGS sequence"/>
</dbReference>
<protein>
    <submittedName>
        <fullName evidence="8">RagB/SusD family nutrient uptake outer membrane protein</fullName>
    </submittedName>
</protein>
<dbReference type="RefSeq" id="WP_144250804.1">
    <property type="nucleotide sequence ID" value="NZ_VLPK01000008.1"/>
</dbReference>
<dbReference type="AlphaFoldDB" id="A0A556M7N7"/>
<keyword evidence="3" id="KW-0732">Signal</keyword>
<dbReference type="CDD" id="cd08977">
    <property type="entry name" value="SusD"/>
    <property type="match status" value="1"/>
</dbReference>
<dbReference type="GO" id="GO:0009279">
    <property type="term" value="C:cell outer membrane"/>
    <property type="evidence" value="ECO:0007669"/>
    <property type="project" value="UniProtKB-SubCell"/>
</dbReference>
<evidence type="ECO:0000259" key="7">
    <source>
        <dbReference type="Pfam" id="PF14322"/>
    </source>
</evidence>
<comment type="subcellular location">
    <subcellularLocation>
        <location evidence="1">Cell outer membrane</location>
    </subcellularLocation>
</comment>
<organism evidence="8 9">
    <name type="scientific">Mucilaginibacter corticis</name>
    <dbReference type="NCBI Taxonomy" id="2597670"/>
    <lineage>
        <taxon>Bacteria</taxon>
        <taxon>Pseudomonadati</taxon>
        <taxon>Bacteroidota</taxon>
        <taxon>Sphingobacteriia</taxon>
        <taxon>Sphingobacteriales</taxon>
        <taxon>Sphingobacteriaceae</taxon>
        <taxon>Mucilaginibacter</taxon>
    </lineage>
</organism>
<dbReference type="EMBL" id="VLPK01000008">
    <property type="protein sequence ID" value="TSJ35930.1"/>
    <property type="molecule type" value="Genomic_DNA"/>
</dbReference>
<comment type="caution">
    <text evidence="8">The sequence shown here is derived from an EMBL/GenBank/DDBJ whole genome shotgun (WGS) entry which is preliminary data.</text>
</comment>
<name>A0A556M7N7_9SPHI</name>
<evidence type="ECO:0000256" key="5">
    <source>
        <dbReference type="ARBA" id="ARBA00023237"/>
    </source>
</evidence>
<dbReference type="PROSITE" id="PS51257">
    <property type="entry name" value="PROKAR_LIPOPROTEIN"/>
    <property type="match status" value="1"/>
</dbReference>
<dbReference type="Gene3D" id="1.25.40.390">
    <property type="match status" value="1"/>
</dbReference>
<dbReference type="Pfam" id="PF07980">
    <property type="entry name" value="SusD_RagB"/>
    <property type="match status" value="1"/>
</dbReference>
<evidence type="ECO:0000256" key="3">
    <source>
        <dbReference type="ARBA" id="ARBA00022729"/>
    </source>
</evidence>
<proteinExistence type="inferred from homology"/>
<feature type="domain" description="RagB/SusD" evidence="6">
    <location>
        <begin position="259"/>
        <end position="519"/>
    </location>
</feature>
<comment type="similarity">
    <text evidence="2">Belongs to the SusD family.</text>
</comment>
<keyword evidence="4" id="KW-0472">Membrane</keyword>
<evidence type="ECO:0000313" key="8">
    <source>
        <dbReference type="EMBL" id="TSJ35930.1"/>
    </source>
</evidence>
<sequence length="519" mass="57562">MKKIIIGFAAVLTMGLAGCKKSLNIVNPDAVTTQQFWKTAADAQSGVNAIYSTFHRTGPCRWYFFATMIRADEGWSKSGDPNLIANFDQFVVSDYNYGNVYGGLWTDNYFGVNRANQVLDNVPNINMDANLKARYIGEAKFLRALFYYHLATFFGNVPILLKSSLPSDKPETSPQAAVWAQVEKDCADAAAVLPASYTGSDIGRATKGAANALMAKAYMQQRNYQAALAPLQAVIQSGTYALTANYQDNFLSTTENNSESVFEYNNALNPNDTHDDDTDVGAEDNLNYGSSIPPFFAPPQLGFTDGEARRWPVAEFEQEKTTTGQRDPRLAVTFLFDSTDVRGPNFTQIYGQTFASRYGTNNVANDNFIWFAKLLDYNNGTSAAPGNFEIFHSPNNYRFIRYADVLLLYAECLNATGATSSAYQYVDQVRRRAGLATLSVAKPGLSQDQFLVQLKHERITELTGEGHRWNDLARWGDLGPGLASRDAGFKNFKTGKNEFFPVPQREIDVNPKLKQNPGY</sequence>
<accession>A0A556M7N7</accession>
<keyword evidence="9" id="KW-1185">Reference proteome</keyword>
<dbReference type="SUPFAM" id="SSF48452">
    <property type="entry name" value="TPR-like"/>
    <property type="match status" value="1"/>
</dbReference>